<accession>A0A9N9CUK5</accession>
<dbReference type="Proteomes" id="UP000789759">
    <property type="component" value="Unassembled WGS sequence"/>
</dbReference>
<evidence type="ECO:0000313" key="2">
    <source>
        <dbReference type="Proteomes" id="UP000789759"/>
    </source>
</evidence>
<evidence type="ECO:0000313" key="1">
    <source>
        <dbReference type="EMBL" id="CAG8612611.1"/>
    </source>
</evidence>
<dbReference type="EMBL" id="CAJVQA010005080">
    <property type="protein sequence ID" value="CAG8612611.1"/>
    <property type="molecule type" value="Genomic_DNA"/>
</dbReference>
<comment type="caution">
    <text evidence="1">The sequence shown here is derived from an EMBL/GenBank/DDBJ whole genome shotgun (WGS) entry which is preliminary data.</text>
</comment>
<dbReference type="OrthoDB" id="2447844at2759"/>
<gene>
    <name evidence="1" type="ORF">CPELLU_LOCUS7530</name>
</gene>
<name>A0A9N9CUK5_9GLOM</name>
<organism evidence="1 2">
    <name type="scientific">Cetraspora pellucida</name>
    <dbReference type="NCBI Taxonomy" id="1433469"/>
    <lineage>
        <taxon>Eukaryota</taxon>
        <taxon>Fungi</taxon>
        <taxon>Fungi incertae sedis</taxon>
        <taxon>Mucoromycota</taxon>
        <taxon>Glomeromycotina</taxon>
        <taxon>Glomeromycetes</taxon>
        <taxon>Diversisporales</taxon>
        <taxon>Gigasporaceae</taxon>
        <taxon>Cetraspora</taxon>
    </lineage>
</organism>
<sequence>MIGWQKKLKNILQIKDAWNAIDPSLICHSFKYCGISNVRDGSEEHLIFDYDKVTEKNANNVGNYVYLSNKSIDTNENIETYFRNEKNEENRISVREYKDDYYEIEEINYINEW</sequence>
<dbReference type="AlphaFoldDB" id="A0A9N9CUK5"/>
<reference evidence="1" key="1">
    <citation type="submission" date="2021-06" db="EMBL/GenBank/DDBJ databases">
        <authorList>
            <person name="Kallberg Y."/>
            <person name="Tangrot J."/>
            <person name="Rosling A."/>
        </authorList>
    </citation>
    <scope>NUCLEOTIDE SEQUENCE</scope>
    <source>
        <strain evidence="1">FL966</strain>
    </source>
</reference>
<proteinExistence type="predicted"/>
<feature type="non-terminal residue" evidence="1">
    <location>
        <position position="113"/>
    </location>
</feature>
<protein>
    <submittedName>
        <fullName evidence="1">9882_t:CDS:1</fullName>
    </submittedName>
</protein>
<keyword evidence="2" id="KW-1185">Reference proteome</keyword>